<dbReference type="OrthoDB" id="5396252at2759"/>
<evidence type="ECO:0000313" key="2">
    <source>
        <dbReference type="EMBL" id="KAJ5120568.1"/>
    </source>
</evidence>
<dbReference type="PANTHER" id="PTHR42068">
    <property type="entry name" value="YALI0B18964P"/>
    <property type="match status" value="1"/>
</dbReference>
<feature type="region of interest" description="Disordered" evidence="1">
    <location>
        <begin position="652"/>
        <end position="675"/>
    </location>
</feature>
<feature type="compositionally biased region" description="Basic and acidic residues" evidence="1">
    <location>
        <begin position="494"/>
        <end position="508"/>
    </location>
</feature>
<evidence type="ECO:0000313" key="3">
    <source>
        <dbReference type="Proteomes" id="UP001149079"/>
    </source>
</evidence>
<feature type="region of interest" description="Disordered" evidence="1">
    <location>
        <begin position="1"/>
        <end position="201"/>
    </location>
</feature>
<feature type="compositionally biased region" description="Polar residues" evidence="1">
    <location>
        <begin position="315"/>
        <end position="329"/>
    </location>
</feature>
<accession>A0A9W9GHL7</accession>
<gene>
    <name evidence="2" type="ORF">N7515_009956</name>
</gene>
<feature type="compositionally biased region" description="Polar residues" evidence="1">
    <location>
        <begin position="536"/>
        <end position="560"/>
    </location>
</feature>
<sequence length="675" mass="73686">MKLPKSFTRRKSSGNVLEEIENPQQSSFRVFERPGPQRSMSDGAPLTKLLSEGNVVGSMEDSDNIFAGRDRPLDKNRYDRPSTVDSLRSRLIRRRDSGNYESSTSTRLSSSSTLPSSTEVPPSDENQSPHARIQDIPAPPHLASALRAAGRTFSFGGRFSKSGPPVPRQQTPDAAKNRPVTGSTDRTATPPKLPDTNFAESQDDFNKMFDNMSTRDGPSPQPAKVSSMIATSDEDKMLIELQYSSSPPTQALPEFQTSRIDAPAAINTDRSAVVESPPYSWARRPSEEGLLREPDSVPLSETHSTLEAVVDSRKLSPSPNNFTSATTSHRSLERPRGMDRGGLRRSGVYSPPPESAPFDDEDAKLVRQSVIWSKDSTSPWGDPSPSGETPLIDKGKAPDYSGEMNSEPGDMFQFRRSPPPADDLDPSVAAQARLAVQFADSIPKSTSPGNKVMTPSQFEHYRQQQELRRSNSSATKSDQGSDQEEFDDEEDEVEKQRETERQRRKQEAHLSVYRQQMMKITGQQAPIQHLRPVMSGASNSTPNLLTSRLSVLGDKSTSGKSSEEDDDDVPLGILAAHGFPNQNRPPTRLNNVSSNPNLRASMQPPYISSASSVSGAENIGNRGSLPPFARHLPRDPYYGAGIVNNPNRESLALGGGSVYGGPASPAPPPEVLWAL</sequence>
<reference evidence="2" key="1">
    <citation type="submission" date="2022-11" db="EMBL/GenBank/DDBJ databases">
        <authorList>
            <person name="Petersen C."/>
        </authorList>
    </citation>
    <scope>NUCLEOTIDE SEQUENCE</scope>
    <source>
        <strain evidence="2">IBT 22155</strain>
    </source>
</reference>
<protein>
    <submittedName>
        <fullName evidence="2">Uncharacterized protein</fullName>
    </submittedName>
</protein>
<feature type="region of interest" description="Disordered" evidence="1">
    <location>
        <begin position="208"/>
        <end position="227"/>
    </location>
</feature>
<feature type="compositionally biased region" description="Basic and acidic residues" evidence="1">
    <location>
        <begin position="330"/>
        <end position="342"/>
    </location>
</feature>
<feature type="compositionally biased region" description="Polar residues" evidence="1">
    <location>
        <begin position="470"/>
        <end position="480"/>
    </location>
</feature>
<feature type="compositionally biased region" description="Low complexity" evidence="1">
    <location>
        <begin position="101"/>
        <end position="123"/>
    </location>
</feature>
<dbReference type="Proteomes" id="UP001149079">
    <property type="component" value="Unassembled WGS sequence"/>
</dbReference>
<evidence type="ECO:0000256" key="1">
    <source>
        <dbReference type="SAM" id="MobiDB-lite"/>
    </source>
</evidence>
<dbReference type="AlphaFoldDB" id="A0A9W9GHL7"/>
<organism evidence="2 3">
    <name type="scientific">Penicillium bovifimosum</name>
    <dbReference type="NCBI Taxonomy" id="126998"/>
    <lineage>
        <taxon>Eukaryota</taxon>
        <taxon>Fungi</taxon>
        <taxon>Dikarya</taxon>
        <taxon>Ascomycota</taxon>
        <taxon>Pezizomycotina</taxon>
        <taxon>Eurotiomycetes</taxon>
        <taxon>Eurotiomycetidae</taxon>
        <taxon>Eurotiales</taxon>
        <taxon>Aspergillaceae</taxon>
        <taxon>Penicillium</taxon>
    </lineage>
</organism>
<comment type="caution">
    <text evidence="2">The sequence shown here is derived from an EMBL/GenBank/DDBJ whole genome shotgun (WGS) entry which is preliminary data.</text>
</comment>
<dbReference type="GeneID" id="81409870"/>
<feature type="compositionally biased region" description="Acidic residues" evidence="1">
    <location>
        <begin position="481"/>
        <end position="493"/>
    </location>
</feature>
<feature type="compositionally biased region" description="Basic and acidic residues" evidence="1">
    <location>
        <begin position="68"/>
        <end position="82"/>
    </location>
</feature>
<dbReference type="PANTHER" id="PTHR42068:SF1">
    <property type="entry name" value="YALI0B18964P"/>
    <property type="match status" value="1"/>
</dbReference>
<feature type="compositionally biased region" description="Pro residues" evidence="1">
    <location>
        <begin position="664"/>
        <end position="675"/>
    </location>
</feature>
<feature type="region of interest" description="Disordered" evidence="1">
    <location>
        <begin position="268"/>
        <end position="569"/>
    </location>
</feature>
<feature type="compositionally biased region" description="Basic and acidic residues" evidence="1">
    <location>
        <begin position="284"/>
        <end position="295"/>
    </location>
</feature>
<dbReference type="RefSeq" id="XP_056517072.1">
    <property type="nucleotide sequence ID" value="XM_056670699.1"/>
</dbReference>
<feature type="compositionally biased region" description="Polar residues" evidence="1">
    <location>
        <begin position="443"/>
        <end position="457"/>
    </location>
</feature>
<dbReference type="EMBL" id="JAPQKL010000008">
    <property type="protein sequence ID" value="KAJ5120568.1"/>
    <property type="molecule type" value="Genomic_DNA"/>
</dbReference>
<feature type="compositionally biased region" description="Basic and acidic residues" evidence="1">
    <location>
        <begin position="459"/>
        <end position="469"/>
    </location>
</feature>
<name>A0A9W9GHL7_9EURO</name>
<reference evidence="2" key="2">
    <citation type="journal article" date="2023" name="IMA Fungus">
        <title>Comparative genomic study of the Penicillium genus elucidates a diverse pangenome and 15 lateral gene transfer events.</title>
        <authorList>
            <person name="Petersen C."/>
            <person name="Sorensen T."/>
            <person name="Nielsen M.R."/>
            <person name="Sondergaard T.E."/>
            <person name="Sorensen J.L."/>
            <person name="Fitzpatrick D.A."/>
            <person name="Frisvad J.C."/>
            <person name="Nielsen K.L."/>
        </authorList>
    </citation>
    <scope>NUCLEOTIDE SEQUENCE</scope>
    <source>
        <strain evidence="2">IBT 22155</strain>
    </source>
</reference>
<feature type="compositionally biased region" description="Polar residues" evidence="1">
    <location>
        <begin position="370"/>
        <end position="379"/>
    </location>
</feature>
<keyword evidence="3" id="KW-1185">Reference proteome</keyword>
<proteinExistence type="predicted"/>